<dbReference type="EMBL" id="JAVRHV010000009">
    <property type="protein sequence ID" value="MDT0554286.1"/>
    <property type="molecule type" value="Genomic_DNA"/>
</dbReference>
<dbReference type="HAMAP" id="MF_02065">
    <property type="entry name" value="MltG"/>
    <property type="match status" value="1"/>
</dbReference>
<gene>
    <name evidence="7 8" type="primary">mltG</name>
    <name evidence="8" type="ORF">RM519_13575</name>
</gene>
<dbReference type="CDD" id="cd08010">
    <property type="entry name" value="MltG_like"/>
    <property type="match status" value="1"/>
</dbReference>
<evidence type="ECO:0000256" key="3">
    <source>
        <dbReference type="ARBA" id="ARBA00022989"/>
    </source>
</evidence>
<evidence type="ECO:0000256" key="4">
    <source>
        <dbReference type="ARBA" id="ARBA00023136"/>
    </source>
</evidence>
<dbReference type="Pfam" id="PF02618">
    <property type="entry name" value="YceG"/>
    <property type="match status" value="1"/>
</dbReference>
<keyword evidence="1 7" id="KW-1003">Cell membrane</keyword>
<feature type="site" description="Important for catalytic activity" evidence="7">
    <location>
        <position position="214"/>
    </location>
</feature>
<comment type="caution">
    <text evidence="8">The sequence shown here is derived from an EMBL/GenBank/DDBJ whole genome shotgun (WGS) entry which is preliminary data.</text>
</comment>
<keyword evidence="6 7" id="KW-0961">Cell wall biogenesis/degradation</keyword>
<keyword evidence="4 7" id="KW-0472">Membrane</keyword>
<organism evidence="8 9">
    <name type="scientific">Urechidicola vernalis</name>
    <dbReference type="NCBI Taxonomy" id="3075600"/>
    <lineage>
        <taxon>Bacteria</taxon>
        <taxon>Pseudomonadati</taxon>
        <taxon>Bacteroidota</taxon>
        <taxon>Flavobacteriia</taxon>
        <taxon>Flavobacteriales</taxon>
        <taxon>Flavobacteriaceae</taxon>
        <taxon>Urechidicola</taxon>
    </lineage>
</organism>
<evidence type="ECO:0000256" key="7">
    <source>
        <dbReference type="HAMAP-Rule" id="MF_02065"/>
    </source>
</evidence>
<evidence type="ECO:0000313" key="8">
    <source>
        <dbReference type="EMBL" id="MDT0554286.1"/>
    </source>
</evidence>
<dbReference type="Gene3D" id="3.30.1490.480">
    <property type="entry name" value="Endolytic murein transglycosylase"/>
    <property type="match status" value="1"/>
</dbReference>
<comment type="similarity">
    <text evidence="7">Belongs to the transglycosylase MltG family.</text>
</comment>
<dbReference type="NCBIfam" id="TIGR00247">
    <property type="entry name" value="endolytic transglycosylase MltG"/>
    <property type="match status" value="1"/>
</dbReference>
<dbReference type="PANTHER" id="PTHR30518:SF2">
    <property type="entry name" value="ENDOLYTIC MUREIN TRANSGLYCOSYLASE"/>
    <property type="match status" value="1"/>
</dbReference>
<dbReference type="EC" id="4.2.2.29" evidence="7"/>
<name>A0ABU2Y7X0_9FLAO</name>
<evidence type="ECO:0000256" key="1">
    <source>
        <dbReference type="ARBA" id="ARBA00022475"/>
    </source>
</evidence>
<reference evidence="8 9" key="1">
    <citation type="submission" date="2023-09" db="EMBL/GenBank/DDBJ databases">
        <authorList>
            <person name="Rey-Velasco X."/>
        </authorList>
    </citation>
    <scope>NUCLEOTIDE SEQUENCE [LARGE SCALE GENOMIC DNA]</scope>
    <source>
        <strain evidence="8 9">P050</strain>
    </source>
</reference>
<evidence type="ECO:0000256" key="6">
    <source>
        <dbReference type="ARBA" id="ARBA00023316"/>
    </source>
</evidence>
<comment type="subcellular location">
    <subcellularLocation>
        <location evidence="7">Cell membrane</location>
        <topology evidence="7">Single-pass membrane protein</topology>
    </subcellularLocation>
</comment>
<keyword evidence="3 7" id="KW-1133">Transmembrane helix</keyword>
<dbReference type="Gene3D" id="3.30.160.60">
    <property type="entry name" value="Classic Zinc Finger"/>
    <property type="match status" value="1"/>
</dbReference>
<keyword evidence="2 7" id="KW-0812">Transmembrane</keyword>
<accession>A0ABU2Y7X0</accession>
<dbReference type="PANTHER" id="PTHR30518">
    <property type="entry name" value="ENDOLYTIC MUREIN TRANSGLYCOSYLASE"/>
    <property type="match status" value="1"/>
</dbReference>
<dbReference type="Proteomes" id="UP001252186">
    <property type="component" value="Unassembled WGS sequence"/>
</dbReference>
<protein>
    <recommendedName>
        <fullName evidence="7">Endolytic murein transglycosylase</fullName>
        <ecNumber evidence="7">4.2.2.29</ecNumber>
    </recommendedName>
    <alternativeName>
        <fullName evidence="7">Peptidoglycan lytic transglycosylase</fullName>
    </alternativeName>
    <alternativeName>
        <fullName evidence="7">Peptidoglycan polymerization terminase</fullName>
    </alternativeName>
</protein>
<comment type="function">
    <text evidence="7">Functions as a peptidoglycan terminase that cleaves nascent peptidoglycan strands endolytically to terminate their elongation.</text>
</comment>
<comment type="catalytic activity">
    <reaction evidence="7">
        <text>a peptidoglycan chain = a peptidoglycan chain with N-acetyl-1,6-anhydromuramyl-[peptide] at the reducing end + a peptidoglycan chain with N-acetylglucosamine at the non-reducing end.</text>
        <dbReference type="EC" id="4.2.2.29"/>
    </reaction>
</comment>
<feature type="transmembrane region" description="Helical" evidence="7">
    <location>
        <begin position="6"/>
        <end position="26"/>
    </location>
</feature>
<evidence type="ECO:0000256" key="5">
    <source>
        <dbReference type="ARBA" id="ARBA00023239"/>
    </source>
</evidence>
<sequence>MNKKKLILIVLSGLLLIGGGIIYNFYSKIYGGNTKIDGVVYIETNASFESVLKDLSPIIRNENSFKWVAIKKNYPNVIKAGRYEIKKGLSNNDLVNLLRSGNQSPIKISFNNQDSLEKLAGRIAEQIEPDSLTLLNSFLNKEFLSVNNFTASTALGMYIPNSYEVYWNISSDKFRDKMLKEYDRFWNSERKILAKKQKLSIKEVTTLASIVQKETQTKFERPDVAKLYLNRLNNKWPLQADPTIIFAVKKLKGQDFEIKRVLLKDLEINSKYNTYKYRGLPPGPISMPDISAIDAVLKPANHDYYYMCADPDNFGRHQFAKTLAQHNINAAKYQQWLNKQGVRR</sequence>
<proteinExistence type="inferred from homology"/>
<dbReference type="InterPro" id="IPR003770">
    <property type="entry name" value="MLTG-like"/>
</dbReference>
<evidence type="ECO:0000256" key="2">
    <source>
        <dbReference type="ARBA" id="ARBA00022692"/>
    </source>
</evidence>
<dbReference type="RefSeq" id="WP_311594373.1">
    <property type="nucleotide sequence ID" value="NZ_JAVRHV010000009.1"/>
</dbReference>
<keyword evidence="5 7" id="KW-0456">Lyase</keyword>
<keyword evidence="9" id="KW-1185">Reference proteome</keyword>
<evidence type="ECO:0000313" key="9">
    <source>
        <dbReference type="Proteomes" id="UP001252186"/>
    </source>
</evidence>